<dbReference type="PANTHER" id="PTHR43255:SF1">
    <property type="entry name" value="IRON-SULFUR-BINDING OXIDOREDUCTASE FADF-RELATED"/>
    <property type="match status" value="1"/>
</dbReference>
<feature type="domain" description="4Fe-4S ferredoxin-type" evidence="6">
    <location>
        <begin position="356"/>
        <end position="386"/>
    </location>
</feature>
<gene>
    <name evidence="7" type="ORF">LARV_01399</name>
</gene>
<dbReference type="GO" id="GO:0016491">
    <property type="term" value="F:oxidoreductase activity"/>
    <property type="evidence" value="ECO:0007669"/>
    <property type="project" value="UniProtKB-KW"/>
</dbReference>
<evidence type="ECO:0000256" key="5">
    <source>
        <dbReference type="ARBA" id="ARBA00023014"/>
    </source>
</evidence>
<dbReference type="InterPro" id="IPR051460">
    <property type="entry name" value="HdrC_iron-sulfur_subunit"/>
</dbReference>
<dbReference type="PROSITE" id="PS51379">
    <property type="entry name" value="4FE4S_FER_2"/>
    <property type="match status" value="1"/>
</dbReference>
<dbReference type="Gene3D" id="3.50.50.60">
    <property type="entry name" value="FAD/NAD(P)-binding domain"/>
    <property type="match status" value="1"/>
</dbReference>
<dbReference type="Pfam" id="PF02754">
    <property type="entry name" value="CCG"/>
    <property type="match status" value="2"/>
</dbReference>
<evidence type="ECO:0000313" key="8">
    <source>
        <dbReference type="Proteomes" id="UP000055060"/>
    </source>
</evidence>
<dbReference type="InterPro" id="IPR017900">
    <property type="entry name" value="4Fe4S_Fe_S_CS"/>
</dbReference>
<dbReference type="EMBL" id="DF967972">
    <property type="protein sequence ID" value="GAP13644.1"/>
    <property type="molecule type" value="Genomic_DNA"/>
</dbReference>
<dbReference type="InterPro" id="IPR017896">
    <property type="entry name" value="4Fe4S_Fe-S-bd"/>
</dbReference>
<dbReference type="InterPro" id="IPR036188">
    <property type="entry name" value="FAD/NAD-bd_sf"/>
</dbReference>
<dbReference type="OrthoDB" id="5241828at2"/>
<dbReference type="GO" id="GO:0051539">
    <property type="term" value="F:4 iron, 4 sulfur cluster binding"/>
    <property type="evidence" value="ECO:0007669"/>
    <property type="project" value="UniProtKB-KW"/>
</dbReference>
<dbReference type="Gene3D" id="1.10.1060.10">
    <property type="entry name" value="Alpha-helical ferredoxin"/>
    <property type="match status" value="2"/>
</dbReference>
<protein>
    <submittedName>
        <fullName evidence="7">Aldehyde dehydrogenase, iron-sulfur subunit</fullName>
    </submittedName>
</protein>
<dbReference type="Pfam" id="PF14691">
    <property type="entry name" value="Fer4_20"/>
    <property type="match status" value="1"/>
</dbReference>
<dbReference type="Pfam" id="PF13534">
    <property type="entry name" value="Fer4_17"/>
    <property type="match status" value="1"/>
</dbReference>
<dbReference type="InterPro" id="IPR009051">
    <property type="entry name" value="Helical_ferredxn"/>
</dbReference>
<dbReference type="GO" id="GO:0046872">
    <property type="term" value="F:metal ion binding"/>
    <property type="evidence" value="ECO:0007669"/>
    <property type="project" value="UniProtKB-KW"/>
</dbReference>
<dbReference type="InterPro" id="IPR028261">
    <property type="entry name" value="DPD_II"/>
</dbReference>
<evidence type="ECO:0000256" key="4">
    <source>
        <dbReference type="ARBA" id="ARBA00023004"/>
    </source>
</evidence>
<dbReference type="InterPro" id="IPR004017">
    <property type="entry name" value="Cys_rich_dom"/>
</dbReference>
<dbReference type="SUPFAM" id="SSF51971">
    <property type="entry name" value="Nucleotide-binding domain"/>
    <property type="match status" value="1"/>
</dbReference>
<keyword evidence="1" id="KW-0004">4Fe-4S</keyword>
<reference evidence="7" key="1">
    <citation type="submission" date="2015-07" db="EMBL/GenBank/DDBJ databases">
        <title>Draft Genome Sequences of Anaerolinea thermolimosa IMO-1, Bellilinea caldifistulae GOMI-1, Leptolinea tardivitalis YMTK-2, Levilinea saccharolytica KIBI-1,Longilinea arvoryzae KOME-1, Previously Described as Members of the Anaerolineaceae (Chloroflexi).</title>
        <authorList>
            <person name="Sekiguchi Y."/>
            <person name="Ohashi A."/>
            <person name="Matsuura N."/>
            <person name="Tourlousse M.D."/>
        </authorList>
    </citation>
    <scope>NUCLEOTIDE SEQUENCE [LARGE SCALE GENOMIC DNA]</scope>
    <source>
        <strain evidence="7">KOME-1</strain>
    </source>
</reference>
<dbReference type="GO" id="GO:0005886">
    <property type="term" value="C:plasma membrane"/>
    <property type="evidence" value="ECO:0007669"/>
    <property type="project" value="TreeGrafter"/>
</dbReference>
<keyword evidence="3" id="KW-0560">Oxidoreductase</keyword>
<dbReference type="PROSITE" id="PS00198">
    <property type="entry name" value="4FE4S_FER_1"/>
    <property type="match status" value="1"/>
</dbReference>
<keyword evidence="4" id="KW-0408">Iron</keyword>
<keyword evidence="5" id="KW-0411">Iron-sulfur</keyword>
<dbReference type="SUPFAM" id="SSF46548">
    <property type="entry name" value="alpha-helical ferredoxin"/>
    <property type="match status" value="1"/>
</dbReference>
<organism evidence="7">
    <name type="scientific">Longilinea arvoryzae</name>
    <dbReference type="NCBI Taxonomy" id="360412"/>
    <lineage>
        <taxon>Bacteria</taxon>
        <taxon>Bacillati</taxon>
        <taxon>Chloroflexota</taxon>
        <taxon>Anaerolineae</taxon>
        <taxon>Anaerolineales</taxon>
        <taxon>Anaerolineaceae</taxon>
        <taxon>Longilinea</taxon>
    </lineage>
</organism>
<sequence>MDQNELHALESKCIQECIPTCAAACPMHVDVRAMCAEISQGNFGSAYQILNKTLPFPGIICRICDQPCRPVCKRDQAIAIVDLERACVDFGKTSLEIANPHSRRKQRIAVVGGGLSGLTAAYDLAKKRYAVTVFEANSVLGGRLRSIPESRLPRSIIESDFDVILKMGVEVRLNTPVSGNVSAGNVTLGQLQRDFDAVYLAIGSNSPARYALGLNDSGLGTIDPVTRATAQPGVFAGSDIDQPENSISSITTMSDGRIAAISIDRFAQRVSLTASRINEGAFESCLYTNTEGVPALPVTPRAGASFTSAEAIAEAKRCLKCECLECVKVCQYLSSYGAYPRKYARKIYNNLSIVMGTRLANTLINSCALCGQCAEVCPTNLDMGALCKQARQTMVEQGHMPPSAHDFALRDMQFSNSDQFAMARNQPGTSTSSYLFFPGCQLSASAPEQVEKIYAYLRDRLPSVGLMLRCCGTMADWSGRKDLFQEALADFSALHAQMGRPKVVLACSSCYQVFKNNLPDVEIVSLWELFDQYGLPEDAVQTKKGVVSIHDPCSTRHESQIHESVRRLVDRAGYRIEELPLNREKTSCCSYGGDMWLANRELAQKVVERRIAESDADYLTYCAMCRDFFAARGKPTLHLLDLLFEKDPQARATRQGPGYSQRHENRARLKWKMLKEIWGETMPDQASYESIQLIIPEDVQKVLEDRLILVEDLQRVIEYAEKTGQKFLNPATGRLLAHYKPTRVTYWVEYSRKGDAFRIHNAYSHRMELGEDVKP</sequence>
<dbReference type="AlphaFoldDB" id="A0A0S7B820"/>
<dbReference type="STRING" id="360412.LARV_01399"/>
<proteinExistence type="predicted"/>
<name>A0A0S7B820_9CHLR</name>
<keyword evidence="2" id="KW-0479">Metal-binding</keyword>
<dbReference type="NCBIfam" id="NF045663">
    <property type="entry name" value="diclust_near_Sec"/>
    <property type="match status" value="1"/>
</dbReference>
<dbReference type="Pfam" id="PF13450">
    <property type="entry name" value="NAD_binding_8"/>
    <property type="match status" value="1"/>
</dbReference>
<dbReference type="PANTHER" id="PTHR43255">
    <property type="entry name" value="IRON-SULFUR-BINDING OXIDOREDUCTASE FADF-RELATED-RELATED"/>
    <property type="match status" value="1"/>
</dbReference>
<dbReference type="RefSeq" id="WP_075072968.1">
    <property type="nucleotide sequence ID" value="NZ_DF967972.1"/>
</dbReference>
<evidence type="ECO:0000256" key="2">
    <source>
        <dbReference type="ARBA" id="ARBA00022723"/>
    </source>
</evidence>
<keyword evidence="8" id="KW-1185">Reference proteome</keyword>
<evidence type="ECO:0000256" key="1">
    <source>
        <dbReference type="ARBA" id="ARBA00022485"/>
    </source>
</evidence>
<accession>A0A0S7B820</accession>
<evidence type="ECO:0000256" key="3">
    <source>
        <dbReference type="ARBA" id="ARBA00023002"/>
    </source>
</evidence>
<dbReference type="Proteomes" id="UP000055060">
    <property type="component" value="Unassembled WGS sequence"/>
</dbReference>
<evidence type="ECO:0000313" key="7">
    <source>
        <dbReference type="EMBL" id="GAP13644.1"/>
    </source>
</evidence>
<evidence type="ECO:0000259" key="6">
    <source>
        <dbReference type="PROSITE" id="PS51379"/>
    </source>
</evidence>